<dbReference type="Proteomes" id="UP000026962">
    <property type="component" value="Chromosome 3"/>
</dbReference>
<dbReference type="AlphaFoldDB" id="A0A0E0K7T5"/>
<proteinExistence type="predicted"/>
<sequence>MHNGVVVRRHINPLVRFVQFYTLPNQGEGFPQFPLIICVVTPSFWHHLFSRLWWMEGWMAFPLYQFVALGLLLLALNSKHPPLYLHHSSCGYVHARHRSSQVTRMHA</sequence>
<reference evidence="2" key="2">
    <citation type="submission" date="2018-05" db="EMBL/GenBank/DDBJ databases">
        <title>OpunRS2 (Oryza punctata Reference Sequence Version 2).</title>
        <authorList>
            <person name="Zhang J."/>
            <person name="Kudrna D."/>
            <person name="Lee S."/>
            <person name="Talag J."/>
            <person name="Welchert J."/>
            <person name="Wing R.A."/>
        </authorList>
    </citation>
    <scope>NUCLEOTIDE SEQUENCE [LARGE SCALE GENOMIC DNA]</scope>
</reference>
<keyword evidence="1" id="KW-0812">Transmembrane</keyword>
<feature type="transmembrane region" description="Helical" evidence="1">
    <location>
        <begin position="58"/>
        <end position="76"/>
    </location>
</feature>
<keyword evidence="3" id="KW-1185">Reference proteome</keyword>
<accession>A0A0E0K7T5</accession>
<keyword evidence="1" id="KW-0472">Membrane</keyword>
<keyword evidence="1" id="KW-1133">Transmembrane helix</keyword>
<dbReference type="Gramene" id="OPUNC03G00930.1">
    <property type="protein sequence ID" value="OPUNC03G00930.1"/>
    <property type="gene ID" value="OPUNC03G00930"/>
</dbReference>
<dbReference type="HOGENOM" id="CLU_151544_0_0_1"/>
<evidence type="ECO:0000313" key="3">
    <source>
        <dbReference type="Proteomes" id="UP000026962"/>
    </source>
</evidence>
<reference evidence="2" key="1">
    <citation type="submission" date="2015-04" db="UniProtKB">
        <authorList>
            <consortium name="EnsemblPlants"/>
        </authorList>
    </citation>
    <scope>IDENTIFICATION</scope>
</reference>
<evidence type="ECO:0000313" key="2">
    <source>
        <dbReference type="EnsemblPlants" id="OPUNC03G00930.1"/>
    </source>
</evidence>
<name>A0A0E0K7T5_ORYPU</name>
<dbReference type="EnsemblPlants" id="OPUNC03G00930.1">
    <property type="protein sequence ID" value="OPUNC03G00930.1"/>
    <property type="gene ID" value="OPUNC03G00930"/>
</dbReference>
<organism evidence="2">
    <name type="scientific">Oryza punctata</name>
    <name type="common">Red rice</name>
    <dbReference type="NCBI Taxonomy" id="4537"/>
    <lineage>
        <taxon>Eukaryota</taxon>
        <taxon>Viridiplantae</taxon>
        <taxon>Streptophyta</taxon>
        <taxon>Embryophyta</taxon>
        <taxon>Tracheophyta</taxon>
        <taxon>Spermatophyta</taxon>
        <taxon>Magnoliopsida</taxon>
        <taxon>Liliopsida</taxon>
        <taxon>Poales</taxon>
        <taxon>Poaceae</taxon>
        <taxon>BOP clade</taxon>
        <taxon>Oryzoideae</taxon>
        <taxon>Oryzeae</taxon>
        <taxon>Oryzinae</taxon>
        <taxon>Oryza</taxon>
    </lineage>
</organism>
<evidence type="ECO:0000256" key="1">
    <source>
        <dbReference type="SAM" id="Phobius"/>
    </source>
</evidence>
<protein>
    <submittedName>
        <fullName evidence="2">Uncharacterized protein</fullName>
    </submittedName>
</protein>